<feature type="non-terminal residue" evidence="1">
    <location>
        <position position="60"/>
    </location>
</feature>
<evidence type="ECO:0000313" key="1">
    <source>
        <dbReference type="EMBL" id="KAL3281572.1"/>
    </source>
</evidence>
<feature type="non-terminal residue" evidence="1">
    <location>
        <position position="1"/>
    </location>
</feature>
<protein>
    <submittedName>
        <fullName evidence="1">Uncharacterized protein</fullName>
    </submittedName>
</protein>
<comment type="caution">
    <text evidence="1">The sequence shown here is derived from an EMBL/GenBank/DDBJ whole genome shotgun (WGS) entry which is preliminary data.</text>
</comment>
<sequence>DEDELALILGSMTVLFYSTNESKELNVPRGTEENHCDQSKYLKEFYTFHKLGYRNLRQEL</sequence>
<dbReference type="EMBL" id="JABFTP020000144">
    <property type="protein sequence ID" value="KAL3281572.1"/>
    <property type="molecule type" value="Genomic_DNA"/>
</dbReference>
<name>A0ABD2NS61_9CUCU</name>
<dbReference type="Proteomes" id="UP001516400">
    <property type="component" value="Unassembled WGS sequence"/>
</dbReference>
<organism evidence="1 2">
    <name type="scientific">Cryptolaemus montrouzieri</name>
    <dbReference type="NCBI Taxonomy" id="559131"/>
    <lineage>
        <taxon>Eukaryota</taxon>
        <taxon>Metazoa</taxon>
        <taxon>Ecdysozoa</taxon>
        <taxon>Arthropoda</taxon>
        <taxon>Hexapoda</taxon>
        <taxon>Insecta</taxon>
        <taxon>Pterygota</taxon>
        <taxon>Neoptera</taxon>
        <taxon>Endopterygota</taxon>
        <taxon>Coleoptera</taxon>
        <taxon>Polyphaga</taxon>
        <taxon>Cucujiformia</taxon>
        <taxon>Coccinelloidea</taxon>
        <taxon>Coccinellidae</taxon>
        <taxon>Scymninae</taxon>
        <taxon>Scymnini</taxon>
        <taxon>Cryptolaemus</taxon>
    </lineage>
</organism>
<keyword evidence="2" id="KW-1185">Reference proteome</keyword>
<dbReference type="AlphaFoldDB" id="A0ABD2NS61"/>
<accession>A0ABD2NS61</accession>
<gene>
    <name evidence="1" type="ORF">HHI36_004780</name>
</gene>
<evidence type="ECO:0000313" key="2">
    <source>
        <dbReference type="Proteomes" id="UP001516400"/>
    </source>
</evidence>
<reference evidence="1 2" key="1">
    <citation type="journal article" date="2021" name="BMC Biol.">
        <title>Horizontally acquired antibacterial genes associated with adaptive radiation of ladybird beetles.</title>
        <authorList>
            <person name="Li H.S."/>
            <person name="Tang X.F."/>
            <person name="Huang Y.H."/>
            <person name="Xu Z.Y."/>
            <person name="Chen M.L."/>
            <person name="Du X.Y."/>
            <person name="Qiu B.Y."/>
            <person name="Chen P.T."/>
            <person name="Zhang W."/>
            <person name="Slipinski A."/>
            <person name="Escalona H.E."/>
            <person name="Waterhouse R.M."/>
            <person name="Zwick A."/>
            <person name="Pang H."/>
        </authorList>
    </citation>
    <scope>NUCLEOTIDE SEQUENCE [LARGE SCALE GENOMIC DNA]</scope>
    <source>
        <strain evidence="1">SYSU2018</strain>
    </source>
</reference>
<proteinExistence type="predicted"/>